<dbReference type="Gene3D" id="3.20.20.140">
    <property type="entry name" value="Metal-dependent hydrolases"/>
    <property type="match status" value="1"/>
</dbReference>
<dbReference type="GO" id="GO:0003723">
    <property type="term" value="F:RNA binding"/>
    <property type="evidence" value="ECO:0007669"/>
    <property type="project" value="TreeGrafter"/>
</dbReference>
<keyword evidence="3" id="KW-0819">tRNA processing</keyword>
<comment type="similarity">
    <text evidence="2">Belongs to the eukaryotic/archaeal RNase P protein component 3 family.</text>
</comment>
<evidence type="ECO:0000256" key="5">
    <source>
        <dbReference type="SAM" id="MobiDB-lite"/>
    </source>
</evidence>
<accession>W7X474</accession>
<feature type="compositionally biased region" description="Polar residues" evidence="5">
    <location>
        <begin position="346"/>
        <end position="358"/>
    </location>
</feature>
<evidence type="ECO:0000313" key="6">
    <source>
        <dbReference type="EMBL" id="EWS71213.1"/>
    </source>
</evidence>
<evidence type="ECO:0000313" key="7">
    <source>
        <dbReference type="Proteomes" id="UP000009168"/>
    </source>
</evidence>
<dbReference type="STRING" id="312017.W7X474"/>
<dbReference type="InterPro" id="IPR016195">
    <property type="entry name" value="Pol/histidinol_Pase-like"/>
</dbReference>
<comment type="subcellular location">
    <subcellularLocation>
        <location evidence="1">Nucleus</location>
    </subcellularLocation>
</comment>
<sequence>MSYDLNLKCADPKNTALDFRYISLLTSCIQDDYTCVALNQDHNDMNTQIKPCSIQLVSNQTLQQSVEKSMNMQKDLPNVSKFEQLKRITLEINDGKYLPQLKSNTALATYDIIAIKTRNEKVFHSLCIDYDDYDILCFDMSERLPFIPKRGWIQEAVRKGISFEICYSEAIEDPAKKRTVLANCINIVKMTKGKNIIFSSSCSSDFDHRSPFDIIMLGTLIGLTRDQTHDALKKFPSNCIKRSRYRKTYEGTISHASKNDMEEFKKKNEAQIERIQKKVKKNEEISQQIQSSADKNNLKLKLLERNKKISVMENKSNILFDKESQKIDFDPNQNVFLNPKRVKYPTNPNNQKESNQMQIEEEKKNQPTDIKQNNSNNNNNTSVQENKEEQKPKLLSFSITN</sequence>
<dbReference type="PANTHER" id="PTHR13031:SF0">
    <property type="entry name" value="RIBONUCLEASE P PROTEIN SUBUNIT P30"/>
    <property type="match status" value="1"/>
</dbReference>
<dbReference type="GO" id="GO:0005655">
    <property type="term" value="C:nucleolar ribonuclease P complex"/>
    <property type="evidence" value="ECO:0007669"/>
    <property type="project" value="TreeGrafter"/>
</dbReference>
<dbReference type="AlphaFoldDB" id="W7X474"/>
<dbReference type="EMBL" id="GG662260">
    <property type="protein sequence ID" value="EWS71213.1"/>
    <property type="molecule type" value="Genomic_DNA"/>
</dbReference>
<reference evidence="7" key="1">
    <citation type="journal article" date="2006" name="PLoS Biol.">
        <title>Macronuclear genome sequence of the ciliate Tetrahymena thermophila, a model eukaryote.</title>
        <authorList>
            <person name="Eisen J.A."/>
            <person name="Coyne R.S."/>
            <person name="Wu M."/>
            <person name="Wu D."/>
            <person name="Thiagarajan M."/>
            <person name="Wortman J.R."/>
            <person name="Badger J.H."/>
            <person name="Ren Q."/>
            <person name="Amedeo P."/>
            <person name="Jones K.M."/>
            <person name="Tallon L.J."/>
            <person name="Delcher A.L."/>
            <person name="Salzberg S.L."/>
            <person name="Silva J.C."/>
            <person name="Haas B.J."/>
            <person name="Majoros W.H."/>
            <person name="Farzad M."/>
            <person name="Carlton J.M."/>
            <person name="Smith R.K. Jr."/>
            <person name="Garg J."/>
            <person name="Pearlman R.E."/>
            <person name="Karrer K.M."/>
            <person name="Sun L."/>
            <person name="Manning G."/>
            <person name="Elde N.C."/>
            <person name="Turkewitz A.P."/>
            <person name="Asai D.J."/>
            <person name="Wilkes D.E."/>
            <person name="Wang Y."/>
            <person name="Cai H."/>
            <person name="Collins K."/>
            <person name="Stewart B.A."/>
            <person name="Lee S.R."/>
            <person name="Wilamowska K."/>
            <person name="Weinberg Z."/>
            <person name="Ruzzo W.L."/>
            <person name="Wloga D."/>
            <person name="Gaertig J."/>
            <person name="Frankel J."/>
            <person name="Tsao C.-C."/>
            <person name="Gorovsky M.A."/>
            <person name="Keeling P.J."/>
            <person name="Waller R.F."/>
            <person name="Patron N.J."/>
            <person name="Cherry J.M."/>
            <person name="Stover N.A."/>
            <person name="Krieger C.J."/>
            <person name="del Toro C."/>
            <person name="Ryder H.F."/>
            <person name="Williamson S.C."/>
            <person name="Barbeau R.A."/>
            <person name="Hamilton E.P."/>
            <person name="Orias E."/>
        </authorList>
    </citation>
    <scope>NUCLEOTIDE SEQUENCE [LARGE SCALE GENOMIC DNA]</scope>
    <source>
        <strain evidence="7">SB210</strain>
    </source>
</reference>
<dbReference type="OrthoDB" id="428331at2759"/>
<dbReference type="PANTHER" id="PTHR13031">
    <property type="entry name" value="RIBONUCLEASE P SUBUNIT P30"/>
    <property type="match status" value="1"/>
</dbReference>
<evidence type="ECO:0000256" key="1">
    <source>
        <dbReference type="ARBA" id="ARBA00004123"/>
    </source>
</evidence>
<dbReference type="Pfam" id="PF01876">
    <property type="entry name" value="RNase_P_p30"/>
    <property type="match status" value="1"/>
</dbReference>
<dbReference type="GO" id="GO:0008033">
    <property type="term" value="P:tRNA processing"/>
    <property type="evidence" value="ECO:0007669"/>
    <property type="project" value="UniProtKB-KW"/>
</dbReference>
<feature type="coiled-coil region" evidence="4">
    <location>
        <begin position="258"/>
        <end position="285"/>
    </location>
</feature>
<gene>
    <name evidence="6" type="ORF">TTHERM_000690079</name>
</gene>
<keyword evidence="7" id="KW-1185">Reference proteome</keyword>
<dbReference type="RefSeq" id="XP_012656266.1">
    <property type="nucleotide sequence ID" value="XM_012800812.1"/>
</dbReference>
<dbReference type="InParanoid" id="W7X474"/>
<organism evidence="6 7">
    <name type="scientific">Tetrahymena thermophila (strain SB210)</name>
    <dbReference type="NCBI Taxonomy" id="312017"/>
    <lineage>
        <taxon>Eukaryota</taxon>
        <taxon>Sar</taxon>
        <taxon>Alveolata</taxon>
        <taxon>Ciliophora</taxon>
        <taxon>Intramacronucleata</taxon>
        <taxon>Oligohymenophorea</taxon>
        <taxon>Hymenostomatida</taxon>
        <taxon>Tetrahymenina</taxon>
        <taxon>Tetrahymenidae</taxon>
        <taxon>Tetrahymena</taxon>
    </lineage>
</organism>
<dbReference type="InterPro" id="IPR002738">
    <property type="entry name" value="RNase_P_p30"/>
</dbReference>
<proteinExistence type="inferred from homology"/>
<evidence type="ECO:0000256" key="2">
    <source>
        <dbReference type="ARBA" id="ARBA00007331"/>
    </source>
</evidence>
<protein>
    <submittedName>
        <fullName evidence="6">RNase P subunit p30</fullName>
    </submittedName>
</protein>
<evidence type="ECO:0000256" key="4">
    <source>
        <dbReference type="SAM" id="Coils"/>
    </source>
</evidence>
<dbReference type="GeneID" id="24440219"/>
<name>W7X474_TETTS</name>
<keyword evidence="4" id="KW-0175">Coiled coil</keyword>
<dbReference type="SUPFAM" id="SSF89550">
    <property type="entry name" value="PHP domain-like"/>
    <property type="match status" value="1"/>
</dbReference>
<dbReference type="Proteomes" id="UP000009168">
    <property type="component" value="Unassembled WGS sequence"/>
</dbReference>
<feature type="region of interest" description="Disordered" evidence="5">
    <location>
        <begin position="338"/>
        <end position="401"/>
    </location>
</feature>
<evidence type="ECO:0000256" key="3">
    <source>
        <dbReference type="ARBA" id="ARBA00022694"/>
    </source>
</evidence>
<dbReference type="KEGG" id="tet:TTHERM_000690079"/>